<dbReference type="InterPro" id="IPR051684">
    <property type="entry name" value="Electron_Trans/Redox"/>
</dbReference>
<dbReference type="InterPro" id="IPR017900">
    <property type="entry name" value="4Fe4S_Fe_S_CS"/>
</dbReference>
<feature type="transmembrane region" description="Helical" evidence="7">
    <location>
        <begin position="12"/>
        <end position="36"/>
    </location>
</feature>
<keyword evidence="7" id="KW-1133">Transmembrane helix</keyword>
<evidence type="ECO:0000256" key="7">
    <source>
        <dbReference type="SAM" id="Phobius"/>
    </source>
</evidence>
<comment type="caution">
    <text evidence="9">The sequence shown here is derived from an EMBL/GenBank/DDBJ whole genome shotgun (WGS) entry which is preliminary data.</text>
</comment>
<dbReference type="RefSeq" id="WP_166338623.1">
    <property type="nucleotide sequence ID" value="NZ_WPCR01000002.1"/>
</dbReference>
<accession>A0ABX0IFI4</accession>
<keyword evidence="2" id="KW-0004">4Fe-4S</keyword>
<dbReference type="Pfam" id="PF00037">
    <property type="entry name" value="Fer4"/>
    <property type="match status" value="1"/>
</dbReference>
<dbReference type="Pfam" id="PF12801">
    <property type="entry name" value="Fer4_5"/>
    <property type="match status" value="2"/>
</dbReference>
<keyword evidence="4" id="KW-0249">Electron transport</keyword>
<evidence type="ECO:0000256" key="6">
    <source>
        <dbReference type="ARBA" id="ARBA00023014"/>
    </source>
</evidence>
<dbReference type="PROSITE" id="PS51379">
    <property type="entry name" value="4FE4S_FER_2"/>
    <property type="match status" value="1"/>
</dbReference>
<feature type="transmembrane region" description="Helical" evidence="7">
    <location>
        <begin position="215"/>
        <end position="233"/>
    </location>
</feature>
<dbReference type="PANTHER" id="PTHR30176">
    <property type="entry name" value="FERREDOXIN-TYPE PROTEIN NAPH"/>
    <property type="match status" value="1"/>
</dbReference>
<feature type="transmembrane region" description="Helical" evidence="7">
    <location>
        <begin position="61"/>
        <end position="89"/>
    </location>
</feature>
<evidence type="ECO:0000313" key="9">
    <source>
        <dbReference type="EMBL" id="NHM13569.1"/>
    </source>
</evidence>
<keyword evidence="6" id="KW-0411">Iron-sulfur</keyword>
<dbReference type="InterPro" id="IPR017896">
    <property type="entry name" value="4Fe4S_Fe-S-bd"/>
</dbReference>
<name>A0ABX0IFI4_9ACTN</name>
<feature type="transmembrane region" description="Helical" evidence="7">
    <location>
        <begin position="178"/>
        <end position="209"/>
    </location>
</feature>
<reference evidence="9 10" key="1">
    <citation type="submission" date="2019-11" db="EMBL/GenBank/DDBJ databases">
        <title>Eggerthellaceae novel genus isolated from the rectal contents of marmort.</title>
        <authorList>
            <person name="Zhang G."/>
        </authorList>
    </citation>
    <scope>NUCLEOTIDE SEQUENCE [LARGE SCALE GENOMIC DNA]</scope>
    <source>
        <strain evidence="10">zg-886</strain>
    </source>
</reference>
<protein>
    <submittedName>
        <fullName evidence="9">4Fe-4S binding protein</fullName>
    </submittedName>
</protein>
<dbReference type="SUPFAM" id="SSF54862">
    <property type="entry name" value="4Fe-4S ferredoxins"/>
    <property type="match status" value="1"/>
</dbReference>
<dbReference type="PROSITE" id="PS00198">
    <property type="entry name" value="4FE4S_FER_1"/>
    <property type="match status" value="1"/>
</dbReference>
<evidence type="ECO:0000256" key="5">
    <source>
        <dbReference type="ARBA" id="ARBA00023004"/>
    </source>
</evidence>
<dbReference type="Proteomes" id="UP000636394">
    <property type="component" value="Unassembled WGS sequence"/>
</dbReference>
<proteinExistence type="predicted"/>
<dbReference type="PANTHER" id="PTHR30176:SF3">
    <property type="entry name" value="FERREDOXIN-TYPE PROTEIN NAPH"/>
    <property type="match status" value="1"/>
</dbReference>
<dbReference type="Gene3D" id="3.30.70.20">
    <property type="match status" value="1"/>
</dbReference>
<organism evidence="9 10">
    <name type="scientific">Xiamenia xianingshaonis</name>
    <dbReference type="NCBI Taxonomy" id="2682776"/>
    <lineage>
        <taxon>Bacteria</taxon>
        <taxon>Bacillati</taxon>
        <taxon>Actinomycetota</taxon>
        <taxon>Coriobacteriia</taxon>
        <taxon>Eggerthellales</taxon>
        <taxon>Eggerthellaceae</taxon>
        <taxon>Xiamenia</taxon>
    </lineage>
</organism>
<evidence type="ECO:0000256" key="3">
    <source>
        <dbReference type="ARBA" id="ARBA00022723"/>
    </source>
</evidence>
<sequence length="336" mass="34446">MKSKKLRIVLPLIVCGIVAVGFVLDTGIGTLSAVGWKDISLLCPLGALATMLASKTILPRAVVSIVVAVLLILVFGRLFCGWICPVPVINKIPQLFRRKSGVEPASSGKAAGQRAVREDLGADGASAGDGLAESGAGAGVALTIPKCGSGSGASCACSTCSAKHGRPLDSRHFVLGGALLSAAVFGFPVFCLVCPIGLTFALIFLVIALFSGGDVTWSLVVVPALLALEVVFFKKWCSAICPLGSLMSLVGKLHSKTLRPTVNESVCIETAGGVCGRCAEACEVGINPRHPSLGTSFNECLKCRACVEACPTEAIAMPLLPRKAKSDDGVAQGNAG</sequence>
<keyword evidence="5" id="KW-0408">Iron</keyword>
<keyword evidence="3" id="KW-0479">Metal-binding</keyword>
<keyword evidence="7" id="KW-0812">Transmembrane</keyword>
<evidence type="ECO:0000259" key="8">
    <source>
        <dbReference type="PROSITE" id="PS51379"/>
    </source>
</evidence>
<feature type="domain" description="4Fe-4S ferredoxin-type" evidence="8">
    <location>
        <begin position="291"/>
        <end position="320"/>
    </location>
</feature>
<evidence type="ECO:0000256" key="1">
    <source>
        <dbReference type="ARBA" id="ARBA00022448"/>
    </source>
</evidence>
<evidence type="ECO:0000313" key="10">
    <source>
        <dbReference type="Proteomes" id="UP000636394"/>
    </source>
</evidence>
<keyword evidence="10" id="KW-1185">Reference proteome</keyword>
<dbReference type="EMBL" id="WPCR01000002">
    <property type="protein sequence ID" value="NHM13569.1"/>
    <property type="molecule type" value="Genomic_DNA"/>
</dbReference>
<evidence type="ECO:0000256" key="4">
    <source>
        <dbReference type="ARBA" id="ARBA00022982"/>
    </source>
</evidence>
<gene>
    <name evidence="9" type="ORF">GMI68_02080</name>
</gene>
<evidence type="ECO:0000256" key="2">
    <source>
        <dbReference type="ARBA" id="ARBA00022485"/>
    </source>
</evidence>
<keyword evidence="7" id="KW-0472">Membrane</keyword>
<keyword evidence="1" id="KW-0813">Transport</keyword>